<dbReference type="NCBIfam" id="NF008759">
    <property type="entry name" value="PRK11790.1"/>
    <property type="match status" value="1"/>
</dbReference>
<evidence type="ECO:0000256" key="14">
    <source>
        <dbReference type="RuleBase" id="RU003719"/>
    </source>
</evidence>
<evidence type="ECO:0000259" key="16">
    <source>
        <dbReference type="PROSITE" id="PS51671"/>
    </source>
</evidence>
<comment type="catalytic activity">
    <reaction evidence="12">
        <text>(R)-2-hydroxyglutarate + NAD(+) = 2-oxoglutarate + NADH + H(+)</text>
        <dbReference type="Rhea" id="RHEA:49612"/>
        <dbReference type="ChEBI" id="CHEBI:15378"/>
        <dbReference type="ChEBI" id="CHEBI:15801"/>
        <dbReference type="ChEBI" id="CHEBI:16810"/>
        <dbReference type="ChEBI" id="CHEBI:57540"/>
        <dbReference type="ChEBI" id="CHEBI:57945"/>
        <dbReference type="EC" id="1.1.1.399"/>
    </reaction>
</comment>
<evidence type="ECO:0000256" key="11">
    <source>
        <dbReference type="ARBA" id="ARBA00030455"/>
    </source>
</evidence>
<evidence type="ECO:0000256" key="2">
    <source>
        <dbReference type="ARBA" id="ARBA00005216"/>
    </source>
</evidence>
<dbReference type="PROSITE" id="PS51671">
    <property type="entry name" value="ACT"/>
    <property type="match status" value="1"/>
</dbReference>
<evidence type="ECO:0000256" key="12">
    <source>
        <dbReference type="ARBA" id="ARBA00048126"/>
    </source>
</evidence>
<evidence type="ECO:0000313" key="18">
    <source>
        <dbReference type="Proteomes" id="UP000503462"/>
    </source>
</evidence>
<dbReference type="GO" id="GO:0006564">
    <property type="term" value="P:L-serine biosynthetic process"/>
    <property type="evidence" value="ECO:0007669"/>
    <property type="project" value="UniProtKB-KW"/>
</dbReference>
<dbReference type="Pfam" id="PF02826">
    <property type="entry name" value="2-Hacid_dh_C"/>
    <property type="match status" value="1"/>
</dbReference>
<evidence type="ECO:0000256" key="8">
    <source>
        <dbReference type="ARBA" id="ARBA00023002"/>
    </source>
</evidence>
<dbReference type="InterPro" id="IPR050857">
    <property type="entry name" value="D-2-hydroxyacid_DH"/>
</dbReference>
<dbReference type="Gene3D" id="3.30.70.260">
    <property type="match status" value="1"/>
</dbReference>
<comment type="pathway">
    <text evidence="2">Amino-acid biosynthesis; L-serine biosynthesis; L-serine from 3-phospho-D-glycerate: step 1/3.</text>
</comment>
<keyword evidence="9" id="KW-0520">NAD</keyword>
<dbReference type="PANTHER" id="PTHR42789">
    <property type="entry name" value="D-ISOMER SPECIFIC 2-HYDROXYACID DEHYDROGENASE FAMILY PROTEIN (AFU_ORTHOLOGUE AFUA_6G10090)"/>
    <property type="match status" value="1"/>
</dbReference>
<evidence type="ECO:0000313" key="17">
    <source>
        <dbReference type="EMBL" id="QIW99021.1"/>
    </source>
</evidence>
<dbReference type="Gene3D" id="3.40.50.720">
    <property type="entry name" value="NAD(P)-binding Rossmann-like Domain"/>
    <property type="match status" value="2"/>
</dbReference>
<dbReference type="InterPro" id="IPR045865">
    <property type="entry name" value="ACT-like_dom_sf"/>
</dbReference>
<dbReference type="InterPro" id="IPR029753">
    <property type="entry name" value="D-isomer_DH_CS"/>
</dbReference>
<evidence type="ECO:0000256" key="10">
    <source>
        <dbReference type="ARBA" id="ARBA00023299"/>
    </source>
</evidence>
<dbReference type="InterPro" id="IPR006140">
    <property type="entry name" value="D-isomer_DH_NAD-bd"/>
</dbReference>
<dbReference type="Pfam" id="PF00389">
    <property type="entry name" value="2-Hacid_dh"/>
    <property type="match status" value="1"/>
</dbReference>
<dbReference type="GO" id="GO:0004617">
    <property type="term" value="F:phosphoglycerate dehydrogenase activity"/>
    <property type="evidence" value="ECO:0007669"/>
    <property type="project" value="UniProtKB-EC"/>
</dbReference>
<dbReference type="GO" id="GO:0061759">
    <property type="term" value="F:2-oxoglutarate reductase activity"/>
    <property type="evidence" value="ECO:0007669"/>
    <property type="project" value="UniProtKB-ARBA"/>
</dbReference>
<organism evidence="17 18">
    <name type="scientific">Peltaster fructicola</name>
    <dbReference type="NCBI Taxonomy" id="286661"/>
    <lineage>
        <taxon>Eukaryota</taxon>
        <taxon>Fungi</taxon>
        <taxon>Dikarya</taxon>
        <taxon>Ascomycota</taxon>
        <taxon>Pezizomycotina</taxon>
        <taxon>Dothideomycetes</taxon>
        <taxon>Dothideomycetes incertae sedis</taxon>
        <taxon>Peltaster</taxon>
    </lineage>
</organism>
<dbReference type="PANTHER" id="PTHR42789:SF1">
    <property type="entry name" value="D-ISOMER SPECIFIC 2-HYDROXYACID DEHYDROGENASE FAMILY PROTEIN (AFU_ORTHOLOGUE AFUA_6G10090)"/>
    <property type="match status" value="1"/>
</dbReference>
<dbReference type="EMBL" id="CP051141">
    <property type="protein sequence ID" value="QIW99021.1"/>
    <property type="molecule type" value="Genomic_DNA"/>
</dbReference>
<name>A0A6H0XW76_9PEZI</name>
<evidence type="ECO:0000256" key="3">
    <source>
        <dbReference type="ARBA" id="ARBA00005854"/>
    </source>
</evidence>
<dbReference type="Proteomes" id="UP000503462">
    <property type="component" value="Chromosome 3"/>
</dbReference>
<dbReference type="InterPro" id="IPR002912">
    <property type="entry name" value="ACT_dom"/>
</dbReference>
<dbReference type="GO" id="GO:0051287">
    <property type="term" value="F:NAD binding"/>
    <property type="evidence" value="ECO:0007669"/>
    <property type="project" value="InterPro"/>
</dbReference>
<dbReference type="PROSITE" id="PS00671">
    <property type="entry name" value="D_2_HYDROXYACID_DH_3"/>
    <property type="match status" value="1"/>
</dbReference>
<accession>A0A6H0XW76</accession>
<keyword evidence="10" id="KW-0718">Serine biosynthesis</keyword>
<dbReference type="UniPathway" id="UPA00135">
    <property type="reaction ID" value="UER00196"/>
</dbReference>
<evidence type="ECO:0000256" key="9">
    <source>
        <dbReference type="ARBA" id="ARBA00023027"/>
    </source>
</evidence>
<dbReference type="EC" id="1.1.1.399" evidence="4"/>
<keyword evidence="6" id="KW-0597">Phosphoprotein</keyword>
<protein>
    <recommendedName>
        <fullName evidence="11">2-oxoglutarate reductase</fullName>
        <ecNumber evidence="4">1.1.1.399</ecNumber>
        <ecNumber evidence="5">1.1.1.95</ecNumber>
    </recommendedName>
</protein>
<evidence type="ECO:0000256" key="1">
    <source>
        <dbReference type="ARBA" id="ARBA00003800"/>
    </source>
</evidence>
<dbReference type="FunFam" id="3.40.50.720:FF:000041">
    <property type="entry name" value="D-3-phosphoglycerate dehydrogenase"/>
    <property type="match status" value="1"/>
</dbReference>
<dbReference type="AlphaFoldDB" id="A0A6H0XW76"/>
<keyword evidence="7" id="KW-0028">Amino-acid biosynthesis</keyword>
<dbReference type="CDD" id="cd12176">
    <property type="entry name" value="PGDH_3"/>
    <property type="match status" value="1"/>
</dbReference>
<dbReference type="PROSITE" id="PS00065">
    <property type="entry name" value="D_2_HYDROXYACID_DH_1"/>
    <property type="match status" value="1"/>
</dbReference>
<evidence type="ECO:0000256" key="5">
    <source>
        <dbReference type="ARBA" id="ARBA00013143"/>
    </source>
</evidence>
<comment type="function">
    <text evidence="1">Catalyzes the reversible oxidation of 3-phospho-D-glycerate to 3-phosphonooxypyruvate, the first step of the phosphorylated L-serine biosynthesis pathway. Also catalyzes the reversible oxidation of 2-hydroxyglutarate to 2-oxoglutarate.</text>
</comment>
<dbReference type="SUPFAM" id="SSF52283">
    <property type="entry name" value="Formate/glycerate dehydrogenase catalytic domain-like"/>
    <property type="match status" value="1"/>
</dbReference>
<evidence type="ECO:0000256" key="7">
    <source>
        <dbReference type="ARBA" id="ARBA00022605"/>
    </source>
</evidence>
<dbReference type="OrthoDB" id="1621027at2759"/>
<dbReference type="InterPro" id="IPR029752">
    <property type="entry name" value="D-isomer_DH_CS1"/>
</dbReference>
<evidence type="ECO:0000256" key="4">
    <source>
        <dbReference type="ARBA" id="ARBA00013001"/>
    </source>
</evidence>
<dbReference type="InterPro" id="IPR006139">
    <property type="entry name" value="D-isomer_2_OHA_DH_cat_dom"/>
</dbReference>
<feature type="compositionally biased region" description="Polar residues" evidence="15">
    <location>
        <begin position="32"/>
        <end position="50"/>
    </location>
</feature>
<feature type="domain" description="ACT" evidence="16">
    <location>
        <begin position="411"/>
        <end position="481"/>
    </location>
</feature>
<sequence length="481" mass="51971">MPSAAVNIPVSNGNGDVNAEVDELARRVSNSLTGSPSATFHHGSPNTSFRPGSFGARQGASKQLKPFQTQDIKVLLLENINITGQTILKEQGYQVEAIKSSLPEDQLIEKIRDVQVIGIRSKTKLTAKVLQAAKNLIVVGCFCIGTNQVDLQAAAANGICVFNSPFSNSRSVAELMIGEIIALARQLGDRSNELHQGIWNKVSSGCWEVRGKTLGIVGYGHVGSQLSVLAEAMGMRVIYYDVLNLMALGTATQVPTLAQLLSTADFVTLHVPEIPETKSMIGEKEFSQMKKGSYLLNASRGSVVNIPALIKAMQTSHLAGAAIDVYPHEPGANGATFSNELNEWSEELGKLNNLILTPHIGGSTEEAQSAIGIEVAHALVSYVNYGITSGAVNMPEVSLRQLTHDEVNHARVIFIHKNVPGVLRKVNEIIADHNVDKQMTDSRGEVAYLMADISDVNVTQIRALYQNLEDLGSRIRTRVLY</sequence>
<dbReference type="InterPro" id="IPR036291">
    <property type="entry name" value="NAD(P)-bd_dom_sf"/>
</dbReference>
<comment type="catalytic activity">
    <reaction evidence="13">
        <text>(2R)-3-phosphoglycerate + NAD(+) = 3-phosphooxypyruvate + NADH + H(+)</text>
        <dbReference type="Rhea" id="RHEA:12641"/>
        <dbReference type="ChEBI" id="CHEBI:15378"/>
        <dbReference type="ChEBI" id="CHEBI:18110"/>
        <dbReference type="ChEBI" id="CHEBI:57540"/>
        <dbReference type="ChEBI" id="CHEBI:57945"/>
        <dbReference type="ChEBI" id="CHEBI:58272"/>
        <dbReference type="EC" id="1.1.1.95"/>
    </reaction>
</comment>
<dbReference type="SUPFAM" id="SSF51735">
    <property type="entry name" value="NAD(P)-binding Rossmann-fold domains"/>
    <property type="match status" value="1"/>
</dbReference>
<reference evidence="17 18" key="1">
    <citation type="journal article" date="2016" name="Sci. Rep.">
        <title>Peltaster fructicola genome reveals evolution from an invasive phytopathogen to an ectophytic parasite.</title>
        <authorList>
            <person name="Xu C."/>
            <person name="Chen H."/>
            <person name="Gleason M.L."/>
            <person name="Xu J.R."/>
            <person name="Liu H."/>
            <person name="Zhang R."/>
            <person name="Sun G."/>
        </authorList>
    </citation>
    <scope>NUCLEOTIDE SEQUENCE [LARGE SCALE GENOMIC DNA]</scope>
    <source>
        <strain evidence="17 18">LNHT1506</strain>
    </source>
</reference>
<keyword evidence="18" id="KW-1185">Reference proteome</keyword>
<dbReference type="SUPFAM" id="SSF55021">
    <property type="entry name" value="ACT-like"/>
    <property type="match status" value="1"/>
</dbReference>
<dbReference type="PROSITE" id="PS00670">
    <property type="entry name" value="D_2_HYDROXYACID_DH_2"/>
    <property type="match status" value="1"/>
</dbReference>
<dbReference type="FunFam" id="3.30.70.260:FF:000036">
    <property type="entry name" value="D-3-phosphoglycerate dehydrogenase"/>
    <property type="match status" value="1"/>
</dbReference>
<gene>
    <name evidence="17" type="ORF">AMS68_004539</name>
</gene>
<evidence type="ECO:0000256" key="13">
    <source>
        <dbReference type="ARBA" id="ARBA00048731"/>
    </source>
</evidence>
<comment type="similarity">
    <text evidence="3 14">Belongs to the D-isomer specific 2-hydroxyacid dehydrogenase family.</text>
</comment>
<evidence type="ECO:0000256" key="6">
    <source>
        <dbReference type="ARBA" id="ARBA00022553"/>
    </source>
</evidence>
<keyword evidence="8 14" id="KW-0560">Oxidoreductase</keyword>
<evidence type="ECO:0000256" key="15">
    <source>
        <dbReference type="SAM" id="MobiDB-lite"/>
    </source>
</evidence>
<feature type="region of interest" description="Disordered" evidence="15">
    <location>
        <begin position="32"/>
        <end position="55"/>
    </location>
</feature>
<proteinExistence type="inferred from homology"/>
<dbReference type="EC" id="1.1.1.95" evidence="5"/>